<organism evidence="2 3">
    <name type="scientific">Tanticharoenia sakaeratensis NBRC 103193</name>
    <dbReference type="NCBI Taxonomy" id="1231623"/>
    <lineage>
        <taxon>Bacteria</taxon>
        <taxon>Pseudomonadati</taxon>
        <taxon>Pseudomonadota</taxon>
        <taxon>Alphaproteobacteria</taxon>
        <taxon>Acetobacterales</taxon>
        <taxon>Acetobacteraceae</taxon>
        <taxon>Tanticharoenia</taxon>
    </lineage>
</organism>
<protein>
    <submittedName>
        <fullName evidence="2">Uncharacterized protein</fullName>
    </submittedName>
</protein>
<evidence type="ECO:0000313" key="3">
    <source>
        <dbReference type="Proteomes" id="UP000032679"/>
    </source>
</evidence>
<accession>A0A0D6MP94</accession>
<gene>
    <name evidence="2" type="ORF">Tasa_041_036</name>
</gene>
<feature type="compositionally biased region" description="Basic residues" evidence="1">
    <location>
        <begin position="1"/>
        <end position="10"/>
    </location>
</feature>
<evidence type="ECO:0000256" key="1">
    <source>
        <dbReference type="SAM" id="MobiDB-lite"/>
    </source>
</evidence>
<comment type="caution">
    <text evidence="2">The sequence shown here is derived from an EMBL/GenBank/DDBJ whole genome shotgun (WGS) entry which is preliminary data.</text>
</comment>
<dbReference type="STRING" id="1231623.Tasa_041_036"/>
<dbReference type="OrthoDB" id="7280667at2"/>
<reference evidence="2 3" key="1">
    <citation type="submission" date="2012-10" db="EMBL/GenBank/DDBJ databases">
        <title>Genome sequencing of Tanticharoenia sakaeratensis NBRC 103193.</title>
        <authorList>
            <person name="Azuma Y."/>
            <person name="Hadano H."/>
            <person name="Hirakawa H."/>
            <person name="Matsushita K."/>
        </authorList>
    </citation>
    <scope>NUCLEOTIDE SEQUENCE [LARGE SCALE GENOMIC DNA]</scope>
    <source>
        <strain evidence="2 3">NBRC 103193</strain>
    </source>
</reference>
<feature type="compositionally biased region" description="Basic and acidic residues" evidence="1">
    <location>
        <begin position="11"/>
        <end position="31"/>
    </location>
</feature>
<proteinExistence type="predicted"/>
<dbReference type="AlphaFoldDB" id="A0A0D6MP94"/>
<dbReference type="EMBL" id="BALE01000041">
    <property type="protein sequence ID" value="GAN55241.1"/>
    <property type="molecule type" value="Genomic_DNA"/>
</dbReference>
<keyword evidence="3" id="KW-1185">Reference proteome</keyword>
<evidence type="ECO:0000313" key="2">
    <source>
        <dbReference type="EMBL" id="GAN55241.1"/>
    </source>
</evidence>
<dbReference type="RefSeq" id="WP_148505993.1">
    <property type="nucleotide sequence ID" value="NZ_BALE01000041.1"/>
</dbReference>
<name>A0A0D6MP94_9PROT</name>
<feature type="region of interest" description="Disordered" evidence="1">
    <location>
        <begin position="1"/>
        <end position="33"/>
    </location>
</feature>
<sequence>MPATPTRKRRVEFQPRDELGPTAERRQHQDFRTTNGVTRVVTGVEILRQADDIDDDAQDAAYRWLCEFVWSQHGYLEYRNPRDPDGLKNDAISWNLTRAKVGKRIQMISEKLGPRAHVRLEMLLVQEMSFSRIGAAIWPGMLRQNAAQRAQAQCALVLAELPDAYRRVREIERREEEARAQKKVLVPELHA</sequence>
<dbReference type="Proteomes" id="UP000032679">
    <property type="component" value="Unassembled WGS sequence"/>
</dbReference>